<protein>
    <recommendedName>
        <fullName evidence="4">DUF1093 domain-containing protein</fullName>
    </recommendedName>
</protein>
<dbReference type="NCBIfam" id="TIGR01655">
    <property type="entry name" value="yxeA_fam"/>
    <property type="match status" value="1"/>
</dbReference>
<comment type="caution">
    <text evidence="2">The sequence shown here is derived from an EMBL/GenBank/DDBJ whole genome shotgun (WGS) entry which is preliminary data.</text>
</comment>
<keyword evidence="1" id="KW-0732">Signal</keyword>
<feature type="chain" id="PRO_5012798409" description="DUF1093 domain-containing protein" evidence="1">
    <location>
        <begin position="26"/>
        <end position="113"/>
    </location>
</feature>
<dbReference type="Pfam" id="PF06486">
    <property type="entry name" value="DUF1093"/>
    <property type="match status" value="1"/>
</dbReference>
<dbReference type="PROSITE" id="PS51257">
    <property type="entry name" value="PROKAR_LIPOPROTEIN"/>
    <property type="match status" value="1"/>
</dbReference>
<dbReference type="AlphaFoldDB" id="A0A1U7NKV2"/>
<dbReference type="PANTHER" id="PTHR36433:SF2">
    <property type="entry name" value="YXEA FAMILY PROTEIN"/>
    <property type="match status" value="1"/>
</dbReference>
<keyword evidence="3" id="KW-1185">Reference proteome</keyword>
<dbReference type="InterPro" id="IPR036166">
    <property type="entry name" value="YxeA-like_sf"/>
</dbReference>
<dbReference type="RefSeq" id="WP_076341979.1">
    <property type="nucleotide sequence ID" value="NZ_CAPZTK010000211.1"/>
</dbReference>
<organism evidence="2 3">
    <name type="scientific">Dubosiella newyorkensis</name>
    <dbReference type="NCBI Taxonomy" id="1862672"/>
    <lineage>
        <taxon>Bacteria</taxon>
        <taxon>Bacillati</taxon>
        <taxon>Bacillota</taxon>
        <taxon>Erysipelotrichia</taxon>
        <taxon>Erysipelotrichales</taxon>
        <taxon>Erysipelotrichaceae</taxon>
        <taxon>Dubosiella</taxon>
    </lineage>
</organism>
<evidence type="ECO:0000256" key="1">
    <source>
        <dbReference type="SAM" id="SignalP"/>
    </source>
</evidence>
<proteinExistence type="predicted"/>
<sequence>MKRIIDLIGLFLLLLVLSGCAPSQAWYTKVDASQAKLNEDHGVFDFSGNGNLKYSYTLLCINEKGEEKEITFGSDTYLKDGTLLALEVKPFRGVLSWEEIPITDVPYSIRKKL</sequence>
<dbReference type="EMBL" id="MPKA01000088">
    <property type="protein sequence ID" value="OLU45124.1"/>
    <property type="molecule type" value="Genomic_DNA"/>
</dbReference>
<evidence type="ECO:0000313" key="2">
    <source>
        <dbReference type="EMBL" id="OLU45124.1"/>
    </source>
</evidence>
<dbReference type="Proteomes" id="UP000186705">
    <property type="component" value="Unassembled WGS sequence"/>
</dbReference>
<dbReference type="SUPFAM" id="SSF159121">
    <property type="entry name" value="BC4932-like"/>
    <property type="match status" value="1"/>
</dbReference>
<dbReference type="GeneID" id="78276129"/>
<dbReference type="STRING" id="1862672.BO225_09270"/>
<accession>A0A1U7NKV2</accession>
<dbReference type="InterPro" id="IPR006542">
    <property type="entry name" value="DUF1093"/>
</dbReference>
<feature type="signal peptide" evidence="1">
    <location>
        <begin position="1"/>
        <end position="25"/>
    </location>
</feature>
<dbReference type="OrthoDB" id="8719215at2"/>
<reference evidence="2 3" key="1">
    <citation type="submission" date="2016-11" db="EMBL/GenBank/DDBJ databases">
        <title>Description of two novel members of the family Erysipelotrichaceae: Ileibacterium lipovorans gen. nov., sp. nov. and Dubosiella newyorkensis, gen. nov., sp. nov.</title>
        <authorList>
            <person name="Cox L.M."/>
            <person name="Sohn J."/>
            <person name="Tyrrell K.L."/>
            <person name="Citron D.M."/>
            <person name="Lawson P.A."/>
            <person name="Patel N.B."/>
            <person name="Iizumi T."/>
            <person name="Perez-Perez G.I."/>
            <person name="Goldstein E.J."/>
            <person name="Blaser M.J."/>
        </authorList>
    </citation>
    <scope>NUCLEOTIDE SEQUENCE [LARGE SCALE GENOMIC DNA]</scope>
    <source>
        <strain evidence="2 3">NYU-BL-A4</strain>
    </source>
</reference>
<name>A0A1U7NKV2_9FIRM</name>
<evidence type="ECO:0000313" key="3">
    <source>
        <dbReference type="Proteomes" id="UP000186705"/>
    </source>
</evidence>
<gene>
    <name evidence="2" type="ORF">BO225_09270</name>
</gene>
<evidence type="ECO:0008006" key="4">
    <source>
        <dbReference type="Google" id="ProtNLM"/>
    </source>
</evidence>
<dbReference type="PANTHER" id="PTHR36433">
    <property type="entry name" value="HYPOTHETICAL CYTOSOLIC PROTEIN"/>
    <property type="match status" value="1"/>
</dbReference>
<dbReference type="Gene3D" id="2.40.50.480">
    <property type="match status" value="1"/>
</dbReference>